<gene>
    <name evidence="13" type="ORF">SAPIO_CDS0452</name>
</gene>
<dbReference type="OrthoDB" id="3767534at2759"/>
<dbReference type="AlphaFoldDB" id="A0A084GH15"/>
<dbReference type="OMA" id="TCATSCI"/>
<evidence type="ECO:0000256" key="10">
    <source>
        <dbReference type="SAM" id="MobiDB-lite"/>
    </source>
</evidence>
<reference evidence="13 14" key="1">
    <citation type="journal article" date="2014" name="Genome Announc.">
        <title>Draft genome sequence of the pathogenic fungus Scedosporium apiospermum.</title>
        <authorList>
            <person name="Vandeputte P."/>
            <person name="Ghamrawi S."/>
            <person name="Rechenmann M."/>
            <person name="Iltis A."/>
            <person name="Giraud S."/>
            <person name="Fleury M."/>
            <person name="Thornton C."/>
            <person name="Delhaes L."/>
            <person name="Meyer W."/>
            <person name="Papon N."/>
            <person name="Bouchara J.P."/>
        </authorList>
    </citation>
    <scope>NUCLEOTIDE SEQUENCE [LARGE SCALE GENOMIC DNA]</scope>
    <source>
        <strain evidence="13 14">IHEM 14462</strain>
    </source>
</reference>
<evidence type="ECO:0000256" key="4">
    <source>
        <dbReference type="ARBA" id="ARBA00022525"/>
    </source>
</evidence>
<evidence type="ECO:0000256" key="8">
    <source>
        <dbReference type="ARBA" id="ARBA00023288"/>
    </source>
</evidence>
<feature type="chain" id="PRO_5001775763" description="CFEM domain-containing protein" evidence="11">
    <location>
        <begin position="17"/>
        <end position="187"/>
    </location>
</feature>
<keyword evidence="9" id="KW-0479">Metal-binding</keyword>
<feature type="compositionally biased region" description="Polar residues" evidence="10">
    <location>
        <begin position="101"/>
        <end position="122"/>
    </location>
</feature>
<sequence>MKFVLALTTLAAVASAQQVKACDGKAQACLDTATPAASDCKQGDWYCGCQPDNMSKIQGAATNCVIEACGGAAGALAVITEVQGICEEALKNPPKTDEPAPTSNTPEPTESSKAPEQPTESSKAPEEPEPTASGTASAEPSATGNGTSTDKPKPTGENPPQSSFPTAGAGSIAPVAALVLGLFAFAL</sequence>
<evidence type="ECO:0000259" key="12">
    <source>
        <dbReference type="PROSITE" id="PS52012"/>
    </source>
</evidence>
<evidence type="ECO:0000256" key="7">
    <source>
        <dbReference type="ARBA" id="ARBA00023157"/>
    </source>
</evidence>
<dbReference type="HOGENOM" id="CLU_063084_5_1_1"/>
<keyword evidence="5" id="KW-0336">GPI-anchor</keyword>
<organism evidence="13 14">
    <name type="scientific">Pseudallescheria apiosperma</name>
    <name type="common">Scedosporium apiospermum</name>
    <dbReference type="NCBI Taxonomy" id="563466"/>
    <lineage>
        <taxon>Eukaryota</taxon>
        <taxon>Fungi</taxon>
        <taxon>Dikarya</taxon>
        <taxon>Ascomycota</taxon>
        <taxon>Pezizomycotina</taxon>
        <taxon>Sordariomycetes</taxon>
        <taxon>Hypocreomycetidae</taxon>
        <taxon>Microascales</taxon>
        <taxon>Microascaceae</taxon>
        <taxon>Scedosporium</taxon>
    </lineage>
</organism>
<evidence type="ECO:0000256" key="6">
    <source>
        <dbReference type="ARBA" id="ARBA00022729"/>
    </source>
</evidence>
<evidence type="ECO:0000256" key="1">
    <source>
        <dbReference type="ARBA" id="ARBA00004589"/>
    </source>
</evidence>
<keyword evidence="9" id="KW-0408">Iron</keyword>
<feature type="compositionally biased region" description="Polar residues" evidence="10">
    <location>
        <begin position="132"/>
        <end position="149"/>
    </location>
</feature>
<keyword evidence="5" id="KW-0325">Glycoprotein</keyword>
<keyword evidence="9" id="KW-0349">Heme</keyword>
<comment type="caution">
    <text evidence="9">Lacks conserved residue(s) required for the propagation of feature annotation.</text>
</comment>
<keyword evidence="7 9" id="KW-1015">Disulfide bond</keyword>
<dbReference type="InterPro" id="IPR008427">
    <property type="entry name" value="Extracellular_membr_CFEM_dom"/>
</dbReference>
<name>A0A084GH15_PSEDA</name>
<evidence type="ECO:0000256" key="11">
    <source>
        <dbReference type="SAM" id="SignalP"/>
    </source>
</evidence>
<dbReference type="GO" id="GO:0098552">
    <property type="term" value="C:side of membrane"/>
    <property type="evidence" value="ECO:0007669"/>
    <property type="project" value="UniProtKB-KW"/>
</dbReference>
<dbReference type="Proteomes" id="UP000028545">
    <property type="component" value="Unassembled WGS sequence"/>
</dbReference>
<dbReference type="KEGG" id="sapo:SAPIO_CDS0452"/>
<feature type="binding site" description="axial binding residue" evidence="9">
    <location>
        <position position="44"/>
    </location>
    <ligand>
        <name>heme</name>
        <dbReference type="ChEBI" id="CHEBI:30413"/>
    </ligand>
    <ligandPart>
        <name>Fe</name>
        <dbReference type="ChEBI" id="CHEBI:18248"/>
    </ligandPart>
</feature>
<comment type="similarity">
    <text evidence="3">Belongs to the RBT5 family.</text>
</comment>
<evidence type="ECO:0000256" key="2">
    <source>
        <dbReference type="ARBA" id="ARBA00004613"/>
    </source>
</evidence>
<feature type="disulfide bond" evidence="9">
    <location>
        <begin position="40"/>
        <end position="47"/>
    </location>
</feature>
<proteinExistence type="inferred from homology"/>
<keyword evidence="14" id="KW-1185">Reference proteome</keyword>
<dbReference type="EMBL" id="JOWA01000022">
    <property type="protein sequence ID" value="KEZ46627.1"/>
    <property type="molecule type" value="Genomic_DNA"/>
</dbReference>
<feature type="domain" description="CFEM" evidence="12">
    <location>
        <begin position="1"/>
        <end position="113"/>
    </location>
</feature>
<dbReference type="PROSITE" id="PS52012">
    <property type="entry name" value="CFEM"/>
    <property type="match status" value="1"/>
</dbReference>
<comment type="subcellular location">
    <subcellularLocation>
        <location evidence="1">Membrane</location>
        <topology evidence="1">Lipid-anchor</topology>
        <topology evidence="1">GPI-anchor</topology>
    </subcellularLocation>
    <subcellularLocation>
        <location evidence="2">Secreted</location>
    </subcellularLocation>
</comment>
<dbReference type="GeneID" id="27718604"/>
<evidence type="ECO:0000256" key="9">
    <source>
        <dbReference type="PROSITE-ProRule" id="PRU01356"/>
    </source>
</evidence>
<keyword evidence="4" id="KW-0964">Secreted</keyword>
<dbReference type="Pfam" id="PF05730">
    <property type="entry name" value="CFEM"/>
    <property type="match status" value="1"/>
</dbReference>
<evidence type="ECO:0000313" key="14">
    <source>
        <dbReference type="Proteomes" id="UP000028545"/>
    </source>
</evidence>
<comment type="caution">
    <text evidence="13">The sequence shown here is derived from an EMBL/GenBank/DDBJ whole genome shotgun (WGS) entry which is preliminary data.</text>
</comment>
<dbReference type="GO" id="GO:0046872">
    <property type="term" value="F:metal ion binding"/>
    <property type="evidence" value="ECO:0007669"/>
    <property type="project" value="UniProtKB-UniRule"/>
</dbReference>
<keyword evidence="5" id="KW-0472">Membrane</keyword>
<feature type="signal peptide" evidence="11">
    <location>
        <begin position="1"/>
        <end position="16"/>
    </location>
</feature>
<protein>
    <recommendedName>
        <fullName evidence="12">CFEM domain-containing protein</fullName>
    </recommendedName>
</protein>
<evidence type="ECO:0000256" key="3">
    <source>
        <dbReference type="ARBA" id="ARBA00010031"/>
    </source>
</evidence>
<dbReference type="GO" id="GO:0005576">
    <property type="term" value="C:extracellular region"/>
    <property type="evidence" value="ECO:0007669"/>
    <property type="project" value="UniProtKB-SubCell"/>
</dbReference>
<accession>A0A084GH15</accession>
<feature type="region of interest" description="Disordered" evidence="10">
    <location>
        <begin position="90"/>
        <end position="169"/>
    </location>
</feature>
<dbReference type="RefSeq" id="XP_016646426.1">
    <property type="nucleotide sequence ID" value="XM_016783226.1"/>
</dbReference>
<keyword evidence="8" id="KW-0449">Lipoprotein</keyword>
<evidence type="ECO:0000256" key="5">
    <source>
        <dbReference type="ARBA" id="ARBA00022622"/>
    </source>
</evidence>
<evidence type="ECO:0000313" key="13">
    <source>
        <dbReference type="EMBL" id="KEZ46627.1"/>
    </source>
</evidence>
<keyword evidence="6 11" id="KW-0732">Signal</keyword>
<dbReference type="VEuPathDB" id="FungiDB:SAPIO_CDS0452"/>